<reference evidence="2 3" key="1">
    <citation type="journal article" date="2024" name="Nat. Commun.">
        <title>Phylogenomics reveals the evolutionary origins of lichenization in chlorophyte algae.</title>
        <authorList>
            <person name="Puginier C."/>
            <person name="Libourel C."/>
            <person name="Otte J."/>
            <person name="Skaloud P."/>
            <person name="Haon M."/>
            <person name="Grisel S."/>
            <person name="Petersen M."/>
            <person name="Berrin J.G."/>
            <person name="Delaux P.M."/>
            <person name="Dal Grande F."/>
            <person name="Keller J."/>
        </authorList>
    </citation>
    <scope>NUCLEOTIDE SEQUENCE [LARGE SCALE GENOMIC DNA]</scope>
    <source>
        <strain evidence="2 3">SAG 2043</strain>
    </source>
</reference>
<keyword evidence="3" id="KW-1185">Reference proteome</keyword>
<feature type="transmembrane region" description="Helical" evidence="1">
    <location>
        <begin position="209"/>
        <end position="227"/>
    </location>
</feature>
<evidence type="ECO:0000313" key="2">
    <source>
        <dbReference type="EMBL" id="KAK9829113.1"/>
    </source>
</evidence>
<dbReference type="Proteomes" id="UP001489004">
    <property type="component" value="Unassembled WGS sequence"/>
</dbReference>
<dbReference type="InterPro" id="IPR019275">
    <property type="entry name" value="DUF2301"/>
</dbReference>
<dbReference type="AlphaFoldDB" id="A0AAW1R5P6"/>
<feature type="transmembrane region" description="Helical" evidence="1">
    <location>
        <begin position="155"/>
        <end position="172"/>
    </location>
</feature>
<protein>
    <recommendedName>
        <fullName evidence="4">Integral membrane protein</fullName>
    </recommendedName>
</protein>
<feature type="transmembrane region" description="Helical" evidence="1">
    <location>
        <begin position="123"/>
        <end position="143"/>
    </location>
</feature>
<keyword evidence="1" id="KW-1133">Transmembrane helix</keyword>
<name>A0AAW1R5P6_9CHLO</name>
<proteinExistence type="predicted"/>
<feature type="transmembrane region" description="Helical" evidence="1">
    <location>
        <begin position="59"/>
        <end position="81"/>
    </location>
</feature>
<keyword evidence="1" id="KW-0812">Transmembrane</keyword>
<feature type="transmembrane region" description="Helical" evidence="1">
    <location>
        <begin position="93"/>
        <end position="116"/>
    </location>
</feature>
<sequence length="269" mass="28601">MLTAARSSRRTAVLRFPKHVLGRSRSSHPVCAAAQTEDPVYKGIYGDWQVEESDRLEVLGYRGGISVAALALLLETAIAFSPEGSGLRSVLGGLQNGIVLTGAVGLGVSLVLIHIYVTPLKRFLQAIYLAGLAGGIGLIATQADPLPQYVAQHPSAVWLVGPFFAAVTGLAFKEGMCYGKPECAALFFVTPILLLGHLTGLIPESGQQGLLLAFVALFTVFAGRKYTQAIKDDIGDKSVFMFQAMSEDQQQAHVAAMQQPQGLETSDSI</sequence>
<dbReference type="EMBL" id="JALJOR010000001">
    <property type="protein sequence ID" value="KAK9829113.1"/>
    <property type="molecule type" value="Genomic_DNA"/>
</dbReference>
<evidence type="ECO:0008006" key="4">
    <source>
        <dbReference type="Google" id="ProtNLM"/>
    </source>
</evidence>
<dbReference type="PANTHER" id="PTHR36716">
    <property type="entry name" value="F3H9.20 PROTEIN"/>
    <property type="match status" value="1"/>
</dbReference>
<comment type="caution">
    <text evidence="2">The sequence shown here is derived from an EMBL/GenBank/DDBJ whole genome shotgun (WGS) entry which is preliminary data.</text>
</comment>
<organism evidence="2 3">
    <name type="scientific">[Myrmecia] bisecta</name>
    <dbReference type="NCBI Taxonomy" id="41462"/>
    <lineage>
        <taxon>Eukaryota</taxon>
        <taxon>Viridiplantae</taxon>
        <taxon>Chlorophyta</taxon>
        <taxon>core chlorophytes</taxon>
        <taxon>Trebouxiophyceae</taxon>
        <taxon>Trebouxiales</taxon>
        <taxon>Trebouxiaceae</taxon>
        <taxon>Myrmecia</taxon>
    </lineage>
</organism>
<dbReference type="GO" id="GO:0009507">
    <property type="term" value="C:chloroplast"/>
    <property type="evidence" value="ECO:0007669"/>
    <property type="project" value="TreeGrafter"/>
</dbReference>
<gene>
    <name evidence="2" type="ORF">WJX72_003956</name>
</gene>
<evidence type="ECO:0000256" key="1">
    <source>
        <dbReference type="SAM" id="Phobius"/>
    </source>
</evidence>
<dbReference type="Pfam" id="PF10063">
    <property type="entry name" value="DUF2301"/>
    <property type="match status" value="1"/>
</dbReference>
<feature type="transmembrane region" description="Helical" evidence="1">
    <location>
        <begin position="184"/>
        <end position="203"/>
    </location>
</feature>
<accession>A0AAW1R5P6</accession>
<keyword evidence="1" id="KW-0472">Membrane</keyword>
<dbReference type="PANTHER" id="PTHR36716:SF2">
    <property type="entry name" value="F3H9.20 PROTEIN"/>
    <property type="match status" value="1"/>
</dbReference>
<evidence type="ECO:0000313" key="3">
    <source>
        <dbReference type="Proteomes" id="UP001489004"/>
    </source>
</evidence>